<dbReference type="Proteomes" id="UP001054252">
    <property type="component" value="Unassembled WGS sequence"/>
</dbReference>
<feature type="transmembrane region" description="Helical" evidence="1">
    <location>
        <begin position="81"/>
        <end position="98"/>
    </location>
</feature>
<organism evidence="2 3">
    <name type="scientific">Rubroshorea leprosula</name>
    <dbReference type="NCBI Taxonomy" id="152421"/>
    <lineage>
        <taxon>Eukaryota</taxon>
        <taxon>Viridiplantae</taxon>
        <taxon>Streptophyta</taxon>
        <taxon>Embryophyta</taxon>
        <taxon>Tracheophyta</taxon>
        <taxon>Spermatophyta</taxon>
        <taxon>Magnoliopsida</taxon>
        <taxon>eudicotyledons</taxon>
        <taxon>Gunneridae</taxon>
        <taxon>Pentapetalae</taxon>
        <taxon>rosids</taxon>
        <taxon>malvids</taxon>
        <taxon>Malvales</taxon>
        <taxon>Dipterocarpaceae</taxon>
        <taxon>Rubroshorea</taxon>
    </lineage>
</organism>
<keyword evidence="3" id="KW-1185">Reference proteome</keyword>
<evidence type="ECO:0000256" key="1">
    <source>
        <dbReference type="SAM" id="Phobius"/>
    </source>
</evidence>
<keyword evidence="1" id="KW-0812">Transmembrane</keyword>
<protein>
    <submittedName>
        <fullName evidence="2">Uncharacterized protein</fullName>
    </submittedName>
</protein>
<sequence length="105" mass="12263">MKPFYGIVGLLLLTSLKFVFFAQRLKLVSFLENLGNFLSGFPSFFSFLRAFKAFIWVAIINLSKFVIFLCEGRNFSSRCTLCSYSIYFWGWGFLLNFGENLCHFF</sequence>
<name>A0AAV5HU21_9ROSI</name>
<comment type="caution">
    <text evidence="2">The sequence shown here is derived from an EMBL/GenBank/DDBJ whole genome shotgun (WGS) entry which is preliminary data.</text>
</comment>
<keyword evidence="1" id="KW-1133">Transmembrane helix</keyword>
<evidence type="ECO:0000313" key="2">
    <source>
        <dbReference type="EMBL" id="GKU89419.1"/>
    </source>
</evidence>
<evidence type="ECO:0000313" key="3">
    <source>
        <dbReference type="Proteomes" id="UP001054252"/>
    </source>
</evidence>
<reference evidence="2 3" key="1">
    <citation type="journal article" date="2021" name="Commun. Biol.">
        <title>The genome of Shorea leprosula (Dipterocarpaceae) highlights the ecological relevance of drought in aseasonal tropical rainforests.</title>
        <authorList>
            <person name="Ng K.K.S."/>
            <person name="Kobayashi M.J."/>
            <person name="Fawcett J.A."/>
            <person name="Hatakeyama M."/>
            <person name="Paape T."/>
            <person name="Ng C.H."/>
            <person name="Ang C.C."/>
            <person name="Tnah L.H."/>
            <person name="Lee C.T."/>
            <person name="Nishiyama T."/>
            <person name="Sese J."/>
            <person name="O'Brien M.J."/>
            <person name="Copetti D."/>
            <person name="Mohd Noor M.I."/>
            <person name="Ong R.C."/>
            <person name="Putra M."/>
            <person name="Sireger I.Z."/>
            <person name="Indrioko S."/>
            <person name="Kosugi Y."/>
            <person name="Izuno A."/>
            <person name="Isagi Y."/>
            <person name="Lee S.L."/>
            <person name="Shimizu K.K."/>
        </authorList>
    </citation>
    <scope>NUCLEOTIDE SEQUENCE [LARGE SCALE GENOMIC DNA]</scope>
    <source>
        <strain evidence="2">214</strain>
    </source>
</reference>
<gene>
    <name evidence="2" type="ORF">SLEP1_g3557</name>
</gene>
<accession>A0AAV5HU21</accession>
<dbReference type="EMBL" id="BPVZ01000003">
    <property type="protein sequence ID" value="GKU89419.1"/>
    <property type="molecule type" value="Genomic_DNA"/>
</dbReference>
<proteinExistence type="predicted"/>
<keyword evidence="1" id="KW-0472">Membrane</keyword>
<dbReference type="AlphaFoldDB" id="A0AAV5HU21"/>
<feature type="transmembrane region" description="Helical" evidence="1">
    <location>
        <begin position="46"/>
        <end position="69"/>
    </location>
</feature>